<name>A0A8J4CDL0_9CHLO</name>
<comment type="similarity">
    <text evidence="2">Belongs to the gluconokinase GntK/GntV family.</text>
</comment>
<evidence type="ECO:0000256" key="8">
    <source>
        <dbReference type="ARBA" id="ARBA00029835"/>
    </source>
</evidence>
<evidence type="ECO:0000256" key="10">
    <source>
        <dbReference type="SAM" id="MobiDB-lite"/>
    </source>
</evidence>
<gene>
    <name evidence="11" type="ORF">Vretifemale_6217</name>
</gene>
<comment type="caution">
    <text evidence="11">The sequence shown here is derived from an EMBL/GenBank/DDBJ whole genome shotgun (WGS) entry which is preliminary data.</text>
</comment>
<dbReference type="Gene3D" id="3.40.50.300">
    <property type="entry name" value="P-loop containing nucleotide triphosphate hydrolases"/>
    <property type="match status" value="1"/>
</dbReference>
<feature type="compositionally biased region" description="Gly residues" evidence="10">
    <location>
        <begin position="248"/>
        <end position="268"/>
    </location>
</feature>
<comment type="pathway">
    <text evidence="1">Carbohydrate acid metabolism; D-gluconate degradation.</text>
</comment>
<dbReference type="AlphaFoldDB" id="A0A8J4CDL0"/>
<keyword evidence="6" id="KW-0418">Kinase</keyword>
<evidence type="ECO:0000256" key="6">
    <source>
        <dbReference type="ARBA" id="ARBA00022777"/>
    </source>
</evidence>
<evidence type="ECO:0000256" key="2">
    <source>
        <dbReference type="ARBA" id="ARBA00008420"/>
    </source>
</evidence>
<dbReference type="Pfam" id="PF01202">
    <property type="entry name" value="SKI"/>
    <property type="match status" value="1"/>
</dbReference>
<evidence type="ECO:0000256" key="5">
    <source>
        <dbReference type="ARBA" id="ARBA00022741"/>
    </source>
</evidence>
<feature type="region of interest" description="Disordered" evidence="10">
    <location>
        <begin position="247"/>
        <end position="276"/>
    </location>
</feature>
<keyword evidence="7" id="KW-0067">ATP-binding</keyword>
<sequence>EVALWKSLTMPVSAIVVMGVSGCGKSTVGELLAERLGCDFLEGDSLHPVCNIAKMSSGVPLTDQDRLPWLLALHAKIQEHLALGKRLVVSCSALKPVYRYVLRHGYVPPASLWGLKDTLPAPAAASNTSPPKGTYKERANGNDMLVVPPGHAPGPAPGSAAGSVDHDIAARATSIAFVLLDPSPDVLRSRLQERERAGGHFMKASLLDSQLAALSYTEEELFAHIRGGCTGDGDNCLHGGVDGDDGGGRIAGRGGANGDNRNGNGGNGEDSFPDPQTIVTYLTQRL</sequence>
<dbReference type="EC" id="2.7.1.12" evidence="3"/>
<dbReference type="InterPro" id="IPR006001">
    <property type="entry name" value="Therm_gnt_kin"/>
</dbReference>
<evidence type="ECO:0000256" key="1">
    <source>
        <dbReference type="ARBA" id="ARBA00004875"/>
    </source>
</evidence>
<dbReference type="SUPFAM" id="SSF52540">
    <property type="entry name" value="P-loop containing nucleoside triphosphate hydrolases"/>
    <property type="match status" value="1"/>
</dbReference>
<evidence type="ECO:0000256" key="9">
    <source>
        <dbReference type="ARBA" id="ARBA00048090"/>
    </source>
</evidence>
<reference evidence="11" key="1">
    <citation type="journal article" date="2021" name="Proc. Natl. Acad. Sci. U.S.A.">
        <title>Three genomes in the algal genus Volvox reveal the fate of a haploid sex-determining region after a transition to homothallism.</title>
        <authorList>
            <person name="Yamamoto K."/>
            <person name="Hamaji T."/>
            <person name="Kawai-Toyooka H."/>
            <person name="Matsuzaki R."/>
            <person name="Takahashi F."/>
            <person name="Nishimura Y."/>
            <person name="Kawachi M."/>
            <person name="Noguchi H."/>
            <person name="Minakuchi Y."/>
            <person name="Umen J.G."/>
            <person name="Toyoda A."/>
            <person name="Nozaki H."/>
        </authorList>
    </citation>
    <scope>NUCLEOTIDE SEQUENCE</scope>
    <source>
        <strain evidence="11">NIES-3786</strain>
    </source>
</reference>
<keyword evidence="12" id="KW-1185">Reference proteome</keyword>
<dbReference type="GO" id="GO:0005975">
    <property type="term" value="P:carbohydrate metabolic process"/>
    <property type="evidence" value="ECO:0007669"/>
    <property type="project" value="InterPro"/>
</dbReference>
<dbReference type="EMBL" id="BNCP01000009">
    <property type="protein sequence ID" value="GIL76649.1"/>
    <property type="molecule type" value="Genomic_DNA"/>
</dbReference>
<evidence type="ECO:0000256" key="4">
    <source>
        <dbReference type="ARBA" id="ARBA00022679"/>
    </source>
</evidence>
<accession>A0A8J4CDL0</accession>
<dbReference type="Proteomes" id="UP000747110">
    <property type="component" value="Unassembled WGS sequence"/>
</dbReference>
<keyword evidence="5" id="KW-0547">Nucleotide-binding</keyword>
<dbReference type="PANTHER" id="PTHR43442:SF3">
    <property type="entry name" value="GLUCONOKINASE-RELATED"/>
    <property type="match status" value="1"/>
</dbReference>
<dbReference type="PANTHER" id="PTHR43442">
    <property type="entry name" value="GLUCONOKINASE-RELATED"/>
    <property type="match status" value="1"/>
</dbReference>
<dbReference type="InterPro" id="IPR031322">
    <property type="entry name" value="Shikimate/glucono_kinase"/>
</dbReference>
<dbReference type="GO" id="GO:0005737">
    <property type="term" value="C:cytoplasm"/>
    <property type="evidence" value="ECO:0007669"/>
    <property type="project" value="TreeGrafter"/>
</dbReference>
<comment type="catalytic activity">
    <reaction evidence="9">
        <text>D-gluconate + ATP = 6-phospho-D-gluconate + ADP + H(+)</text>
        <dbReference type="Rhea" id="RHEA:19433"/>
        <dbReference type="ChEBI" id="CHEBI:15378"/>
        <dbReference type="ChEBI" id="CHEBI:18391"/>
        <dbReference type="ChEBI" id="CHEBI:30616"/>
        <dbReference type="ChEBI" id="CHEBI:58759"/>
        <dbReference type="ChEBI" id="CHEBI:456216"/>
        <dbReference type="EC" id="2.7.1.12"/>
    </reaction>
</comment>
<feature type="non-terminal residue" evidence="11">
    <location>
        <position position="286"/>
    </location>
</feature>
<dbReference type="UniPathway" id="UPA00792"/>
<dbReference type="GO" id="GO:0046316">
    <property type="term" value="F:gluconokinase activity"/>
    <property type="evidence" value="ECO:0007669"/>
    <property type="project" value="UniProtKB-EC"/>
</dbReference>
<proteinExistence type="inferred from homology"/>
<dbReference type="CDD" id="cd02021">
    <property type="entry name" value="GntK"/>
    <property type="match status" value="1"/>
</dbReference>
<organism evidence="11 12">
    <name type="scientific">Volvox reticuliferus</name>
    <dbReference type="NCBI Taxonomy" id="1737510"/>
    <lineage>
        <taxon>Eukaryota</taxon>
        <taxon>Viridiplantae</taxon>
        <taxon>Chlorophyta</taxon>
        <taxon>core chlorophytes</taxon>
        <taxon>Chlorophyceae</taxon>
        <taxon>CS clade</taxon>
        <taxon>Chlamydomonadales</taxon>
        <taxon>Volvocaceae</taxon>
        <taxon>Volvox</taxon>
    </lineage>
</organism>
<evidence type="ECO:0000313" key="12">
    <source>
        <dbReference type="Proteomes" id="UP000747110"/>
    </source>
</evidence>
<evidence type="ECO:0000256" key="7">
    <source>
        <dbReference type="ARBA" id="ARBA00022840"/>
    </source>
</evidence>
<evidence type="ECO:0000313" key="11">
    <source>
        <dbReference type="EMBL" id="GIL76649.1"/>
    </source>
</evidence>
<keyword evidence="4" id="KW-0808">Transferase</keyword>
<evidence type="ECO:0000256" key="3">
    <source>
        <dbReference type="ARBA" id="ARBA00012054"/>
    </source>
</evidence>
<dbReference type="OrthoDB" id="28397at2759"/>
<protein>
    <recommendedName>
        <fullName evidence="3">gluconokinase</fullName>
        <ecNumber evidence="3">2.7.1.12</ecNumber>
    </recommendedName>
    <alternativeName>
        <fullName evidence="8">Gluconate kinase</fullName>
    </alternativeName>
</protein>
<dbReference type="InterPro" id="IPR027417">
    <property type="entry name" value="P-loop_NTPase"/>
</dbReference>
<dbReference type="GO" id="GO:0005524">
    <property type="term" value="F:ATP binding"/>
    <property type="evidence" value="ECO:0007669"/>
    <property type="project" value="UniProtKB-KW"/>
</dbReference>